<evidence type="ECO:0000256" key="6">
    <source>
        <dbReference type="ARBA" id="ARBA00023015"/>
    </source>
</evidence>
<organism evidence="14 15">
    <name type="scientific">Anolis carolinensis</name>
    <name type="common">Green anole</name>
    <name type="synonym">American chameleon</name>
    <dbReference type="NCBI Taxonomy" id="28377"/>
    <lineage>
        <taxon>Eukaryota</taxon>
        <taxon>Metazoa</taxon>
        <taxon>Chordata</taxon>
        <taxon>Craniata</taxon>
        <taxon>Vertebrata</taxon>
        <taxon>Euteleostomi</taxon>
        <taxon>Lepidosauria</taxon>
        <taxon>Squamata</taxon>
        <taxon>Bifurcata</taxon>
        <taxon>Unidentata</taxon>
        <taxon>Episquamata</taxon>
        <taxon>Toxicofera</taxon>
        <taxon>Iguania</taxon>
        <taxon>Dactyloidae</taxon>
        <taxon>Anolis</taxon>
    </lineage>
</organism>
<evidence type="ECO:0000256" key="5">
    <source>
        <dbReference type="ARBA" id="ARBA00022833"/>
    </source>
</evidence>
<feature type="compositionally biased region" description="Basic and acidic residues" evidence="11">
    <location>
        <begin position="9"/>
        <end position="30"/>
    </location>
</feature>
<dbReference type="GO" id="GO:0008270">
    <property type="term" value="F:zinc ion binding"/>
    <property type="evidence" value="ECO:0007669"/>
    <property type="project" value="UniProtKB-KW"/>
</dbReference>
<keyword evidence="6" id="KW-0805">Transcription regulation</keyword>
<dbReference type="PROSITE" id="PS50804">
    <property type="entry name" value="SCAN_BOX"/>
    <property type="match status" value="1"/>
</dbReference>
<name>A0A803TQ45_ANOCA</name>
<evidence type="ECO:0000256" key="11">
    <source>
        <dbReference type="SAM" id="MobiDB-lite"/>
    </source>
</evidence>
<dbReference type="InParanoid" id="A0A803TQ45"/>
<dbReference type="Ensembl" id="ENSACAT00000057736.1">
    <property type="protein sequence ID" value="ENSACAP00000037335.1"/>
    <property type="gene ID" value="ENSACAG00000041710.1"/>
</dbReference>
<dbReference type="GO" id="GO:0006357">
    <property type="term" value="P:regulation of transcription by RNA polymerase II"/>
    <property type="evidence" value="ECO:0000318"/>
    <property type="project" value="GO_Central"/>
</dbReference>
<accession>A0A803TQ45</accession>
<reference evidence="14" key="3">
    <citation type="submission" date="2025-09" db="UniProtKB">
        <authorList>
            <consortium name="Ensembl"/>
        </authorList>
    </citation>
    <scope>IDENTIFICATION</scope>
</reference>
<dbReference type="SMART" id="SM00355">
    <property type="entry name" value="ZnF_C2H2"/>
    <property type="match status" value="4"/>
</dbReference>
<keyword evidence="3" id="KW-0677">Repeat</keyword>
<dbReference type="RefSeq" id="XP_062829546.1">
    <property type="nucleotide sequence ID" value="XM_062973476.1"/>
</dbReference>
<keyword evidence="9" id="KW-0539">Nucleus</keyword>
<keyword evidence="5" id="KW-0862">Zinc</keyword>
<reference evidence="14" key="2">
    <citation type="submission" date="2025-08" db="UniProtKB">
        <authorList>
            <consortium name="Ensembl"/>
        </authorList>
    </citation>
    <scope>IDENTIFICATION</scope>
</reference>
<evidence type="ECO:0000313" key="15">
    <source>
        <dbReference type="Proteomes" id="UP000001646"/>
    </source>
</evidence>
<keyword evidence="4 10" id="KW-0863">Zinc-finger</keyword>
<evidence type="ECO:0000259" key="13">
    <source>
        <dbReference type="PROSITE" id="PS50804"/>
    </source>
</evidence>
<dbReference type="FunFam" id="3.30.160.60:FF:000690">
    <property type="entry name" value="Zinc finger protein 354C"/>
    <property type="match status" value="1"/>
</dbReference>
<dbReference type="KEGG" id="acs:103281008"/>
<dbReference type="Gene3D" id="1.10.4020.10">
    <property type="entry name" value="DNA breaking-rejoining enzymes"/>
    <property type="match status" value="1"/>
</dbReference>
<feature type="domain" description="C2H2-type" evidence="12">
    <location>
        <begin position="413"/>
        <end position="440"/>
    </location>
</feature>
<feature type="domain" description="SCAN box" evidence="13">
    <location>
        <begin position="163"/>
        <end position="248"/>
    </location>
</feature>
<comment type="subcellular location">
    <subcellularLocation>
        <location evidence="1">Nucleus</location>
    </subcellularLocation>
</comment>
<evidence type="ECO:0000256" key="4">
    <source>
        <dbReference type="ARBA" id="ARBA00022771"/>
    </source>
</evidence>
<dbReference type="FunFam" id="3.30.160.60:FF:000099">
    <property type="entry name" value="Zinc finger protein 79"/>
    <property type="match status" value="1"/>
</dbReference>
<dbReference type="FunFam" id="3.30.160.60:FF:000213">
    <property type="entry name" value="Zinc finger protein 624"/>
    <property type="match status" value="1"/>
</dbReference>
<keyword evidence="15" id="KW-1185">Reference proteome</keyword>
<dbReference type="PANTHER" id="PTHR23226:SF362">
    <property type="entry name" value="PROTEIN CBG19812"/>
    <property type="match status" value="1"/>
</dbReference>
<evidence type="ECO:0000313" key="14">
    <source>
        <dbReference type="Ensembl" id="ENSACAP00000037335.1"/>
    </source>
</evidence>
<dbReference type="GeneID" id="103281008"/>
<evidence type="ECO:0000256" key="9">
    <source>
        <dbReference type="ARBA" id="ARBA00023242"/>
    </source>
</evidence>
<dbReference type="GeneTree" id="ENSGT00940000154715"/>
<feature type="domain" description="C2H2-type" evidence="12">
    <location>
        <begin position="441"/>
        <end position="468"/>
    </location>
</feature>
<dbReference type="Pfam" id="PF02023">
    <property type="entry name" value="SCAN"/>
    <property type="match status" value="1"/>
</dbReference>
<proteinExistence type="predicted"/>
<dbReference type="FunFam" id="1.10.4020.10:FF:000001">
    <property type="entry name" value="zinc finger protein 263 isoform X1"/>
    <property type="match status" value="1"/>
</dbReference>
<dbReference type="AlphaFoldDB" id="A0A803TQ45"/>
<dbReference type="CDD" id="cd07936">
    <property type="entry name" value="SCAN"/>
    <property type="match status" value="1"/>
</dbReference>
<evidence type="ECO:0000256" key="7">
    <source>
        <dbReference type="ARBA" id="ARBA00023125"/>
    </source>
</evidence>
<dbReference type="SMART" id="SM00431">
    <property type="entry name" value="SCAN"/>
    <property type="match status" value="1"/>
</dbReference>
<keyword evidence="2" id="KW-0479">Metal-binding</keyword>
<dbReference type="Gene3D" id="3.30.160.60">
    <property type="entry name" value="Classic Zinc Finger"/>
    <property type="match status" value="4"/>
</dbReference>
<sequence>MQRSPPGMKMEETRQVDPKPVEGLEGARKSPHAIERSCIREFLHKMPVPQIKEEADEGLIQRWEVQWQEFLKEVESPCSGWGLPPLPEEPAPWDDAKAFLASFEQVAEACRWPREEWVTRLLPALRGEAQQAFNRLEARDRKDYGRVKVAILRGAALNREKRRQHFRHFCYQEAEGPRGAYGRLQDLCRRWLKVEKHTKEQILELLILEQFLTVLPPEIQSWVRERGPETCAQAVALAENFLQVQREVQRQKTQITPAFEEVALRFCDPEAAPSAPTGYRQLPKETKQEEGSGEAILMGAKGWMTIAEGEEFPPEASEQLAPHGPTVWRSAENPPQFCEQRAILGSHLELSSGQEVALSVPLGGPLQDLKEDVFQRRMYPGKRPSIYGVLRKKFGQSPSLIKHESVYSGEKPFKCLDCGKRFSQKFQLLGHHKRCESERPHKCPTCGKRFSRNSYLNTHQRIHTGERPYECLRCGKSFSQKANLNTHRRIHTGERPHECPVCGKRFSRNTCLNRHQRIHTAR</sequence>
<feature type="region of interest" description="Disordered" evidence="11">
    <location>
        <begin position="1"/>
        <end position="30"/>
    </location>
</feature>
<dbReference type="GO" id="GO:0005634">
    <property type="term" value="C:nucleus"/>
    <property type="evidence" value="ECO:0007669"/>
    <property type="project" value="UniProtKB-SubCell"/>
</dbReference>
<feature type="domain" description="C2H2-type" evidence="12">
    <location>
        <begin position="497"/>
        <end position="522"/>
    </location>
</feature>
<dbReference type="PANTHER" id="PTHR23226">
    <property type="entry name" value="ZINC FINGER AND SCAN DOMAIN-CONTAINING"/>
    <property type="match status" value="1"/>
</dbReference>
<evidence type="ECO:0000259" key="12">
    <source>
        <dbReference type="PROSITE" id="PS50157"/>
    </source>
</evidence>
<keyword evidence="7" id="KW-0238">DNA-binding</keyword>
<dbReference type="SUPFAM" id="SSF57667">
    <property type="entry name" value="beta-beta-alpha zinc fingers"/>
    <property type="match status" value="4"/>
</dbReference>
<evidence type="ECO:0000256" key="8">
    <source>
        <dbReference type="ARBA" id="ARBA00023163"/>
    </source>
</evidence>
<evidence type="ECO:0000256" key="10">
    <source>
        <dbReference type="PROSITE-ProRule" id="PRU00042"/>
    </source>
</evidence>
<protein>
    <submittedName>
        <fullName evidence="14">Uncharacterized protein</fullName>
    </submittedName>
</protein>
<dbReference type="PROSITE" id="PS50157">
    <property type="entry name" value="ZINC_FINGER_C2H2_2"/>
    <property type="match status" value="4"/>
</dbReference>
<gene>
    <name evidence="14" type="primary">LOC103281008</name>
</gene>
<dbReference type="InterPro" id="IPR013087">
    <property type="entry name" value="Znf_C2H2_type"/>
</dbReference>
<dbReference type="FunFam" id="3.30.160.60:FF:001270">
    <property type="entry name" value="zinc finger protein 583 isoform X1"/>
    <property type="match status" value="1"/>
</dbReference>
<evidence type="ECO:0000256" key="1">
    <source>
        <dbReference type="ARBA" id="ARBA00004123"/>
    </source>
</evidence>
<evidence type="ECO:0000256" key="3">
    <source>
        <dbReference type="ARBA" id="ARBA00022737"/>
    </source>
</evidence>
<reference evidence="14" key="1">
    <citation type="submission" date="2009-12" db="EMBL/GenBank/DDBJ databases">
        <title>The Genome Sequence of Anolis carolinensis (Green Anole Lizard).</title>
        <authorList>
            <consortium name="The Genome Sequencing Platform"/>
            <person name="Di Palma F."/>
            <person name="Alfoldi J."/>
            <person name="Heiman D."/>
            <person name="Young S."/>
            <person name="Grabherr M."/>
            <person name="Johnson J."/>
            <person name="Lander E.S."/>
            <person name="Lindblad-Toh K."/>
        </authorList>
    </citation>
    <scope>NUCLEOTIDE SEQUENCE [LARGE SCALE GENOMIC DNA]</scope>
    <source>
        <strain evidence="14">JBL SC #1</strain>
    </source>
</reference>
<dbReference type="GO" id="GO:0000981">
    <property type="term" value="F:DNA-binding transcription factor activity, RNA polymerase II-specific"/>
    <property type="evidence" value="ECO:0000318"/>
    <property type="project" value="GO_Central"/>
</dbReference>
<dbReference type="PROSITE" id="PS00028">
    <property type="entry name" value="ZINC_FINGER_C2H2_1"/>
    <property type="match status" value="3"/>
</dbReference>
<dbReference type="Proteomes" id="UP000001646">
    <property type="component" value="Unplaced"/>
</dbReference>
<dbReference type="GO" id="GO:0000978">
    <property type="term" value="F:RNA polymerase II cis-regulatory region sequence-specific DNA binding"/>
    <property type="evidence" value="ECO:0000318"/>
    <property type="project" value="GO_Central"/>
</dbReference>
<feature type="domain" description="C2H2-type" evidence="12">
    <location>
        <begin position="469"/>
        <end position="496"/>
    </location>
</feature>
<dbReference type="SUPFAM" id="SSF47353">
    <property type="entry name" value="Retrovirus capsid dimerization domain-like"/>
    <property type="match status" value="1"/>
</dbReference>
<keyword evidence="8" id="KW-0804">Transcription</keyword>
<dbReference type="Pfam" id="PF00096">
    <property type="entry name" value="zf-C2H2"/>
    <property type="match status" value="4"/>
</dbReference>
<dbReference type="InterPro" id="IPR038269">
    <property type="entry name" value="SCAN_sf"/>
</dbReference>
<dbReference type="RefSeq" id="XP_008119826.1">
    <property type="nucleotide sequence ID" value="XM_008121619.3"/>
</dbReference>
<evidence type="ECO:0000256" key="2">
    <source>
        <dbReference type="ARBA" id="ARBA00022723"/>
    </source>
</evidence>
<dbReference type="InterPro" id="IPR036236">
    <property type="entry name" value="Znf_C2H2_sf"/>
</dbReference>
<dbReference type="InterPro" id="IPR003309">
    <property type="entry name" value="SCAN_dom"/>
</dbReference>
<dbReference type="OrthoDB" id="6761011at2759"/>